<organism evidence="1 2">
    <name type="scientific">Smallanthus sonchifolius</name>
    <dbReference type="NCBI Taxonomy" id="185202"/>
    <lineage>
        <taxon>Eukaryota</taxon>
        <taxon>Viridiplantae</taxon>
        <taxon>Streptophyta</taxon>
        <taxon>Embryophyta</taxon>
        <taxon>Tracheophyta</taxon>
        <taxon>Spermatophyta</taxon>
        <taxon>Magnoliopsida</taxon>
        <taxon>eudicotyledons</taxon>
        <taxon>Gunneridae</taxon>
        <taxon>Pentapetalae</taxon>
        <taxon>asterids</taxon>
        <taxon>campanulids</taxon>
        <taxon>Asterales</taxon>
        <taxon>Asteraceae</taxon>
        <taxon>Asteroideae</taxon>
        <taxon>Heliantheae alliance</taxon>
        <taxon>Millerieae</taxon>
        <taxon>Smallanthus</taxon>
    </lineage>
</organism>
<reference evidence="1 2" key="2">
    <citation type="journal article" date="2022" name="Mol. Ecol. Resour.">
        <title>The genomes of chicory, endive, great burdock and yacon provide insights into Asteraceae paleo-polyploidization history and plant inulin production.</title>
        <authorList>
            <person name="Fan W."/>
            <person name="Wang S."/>
            <person name="Wang H."/>
            <person name="Wang A."/>
            <person name="Jiang F."/>
            <person name="Liu H."/>
            <person name="Zhao H."/>
            <person name="Xu D."/>
            <person name="Zhang Y."/>
        </authorList>
    </citation>
    <scope>NUCLEOTIDE SEQUENCE [LARGE SCALE GENOMIC DNA]</scope>
    <source>
        <strain evidence="2">cv. Yunnan</strain>
        <tissue evidence="1">Leaves</tissue>
    </source>
</reference>
<name>A0ACB9K0I0_9ASTR</name>
<sequence>MLSISQASDKLVKMDLGIKVVDAAGFEFLMQLLPPQYLEQHLVAVSQLIHTYPMKFTSLSQSGGYNFPPCHIVDLSGFHILFDCPLDLSALTIFSPISTHEQTFASNLIPAEPYYKTVQGLHLWNVSLIDVVLISSPMGMLGLPFLTRAEGFSAKIYATEVTARLGQLMMEELVAMHMEFKQFYGPKETSFFQLLKWEELEALPPALKEVVLGKDGTELGSWLPLYSAADVKDCLQKVQSLKYAEEACYNGTLIIKALSSGLEIGSCNWNLKGPKRNISYISSSVFSSGTAMDFDFHALLGSDVLIYSDFASWNGAACVEGENSWSSIVPIDCSTKSDNAYMRDLLNFDESSEEMEKLNFICSCSMDSVKAGGSVLIPIGRLGTILQLLELFALHIESSGIKVPIFIISSVAEELLAYTTILPEWLCKDRQEKLYSGKPVFAHEELIKEKKIHVFPTVHSHELLMMWQDPCIVICPHWSLRLGPVVHLLQRWHGDPNALLVLEEGVDTDLALAPFKPIAMKVLECSFVSGIKLEKVPQLLMMLQPKLILLPDYTKPYFNPLNDSLPCLFFTENETLSVPNSKSLLELNIATDLASQLTLSKLKSEELTISRLKGKLFVDQGKHYLVAEKQAMCSEMRPLVHWGKVDLERLLLALEKIGVKGSIEKVKIEDDCGSDVLHVFEPHKALIQVKETSTVISTEDESLASLVYDAVHSLLNGV</sequence>
<dbReference type="Proteomes" id="UP001056120">
    <property type="component" value="Linkage Group LG02"/>
</dbReference>
<evidence type="ECO:0000313" key="2">
    <source>
        <dbReference type="Proteomes" id="UP001056120"/>
    </source>
</evidence>
<proteinExistence type="predicted"/>
<evidence type="ECO:0000313" key="1">
    <source>
        <dbReference type="EMBL" id="KAI3825757.1"/>
    </source>
</evidence>
<protein>
    <submittedName>
        <fullName evidence="1">Uncharacterized protein</fullName>
    </submittedName>
</protein>
<dbReference type="EMBL" id="CM042019">
    <property type="protein sequence ID" value="KAI3825757.1"/>
    <property type="molecule type" value="Genomic_DNA"/>
</dbReference>
<accession>A0ACB9K0I0</accession>
<reference evidence="2" key="1">
    <citation type="journal article" date="2022" name="Mol. Ecol. Resour.">
        <title>The genomes of chicory, endive, great burdock and yacon provide insights into Asteraceae palaeo-polyploidization history and plant inulin production.</title>
        <authorList>
            <person name="Fan W."/>
            <person name="Wang S."/>
            <person name="Wang H."/>
            <person name="Wang A."/>
            <person name="Jiang F."/>
            <person name="Liu H."/>
            <person name="Zhao H."/>
            <person name="Xu D."/>
            <person name="Zhang Y."/>
        </authorList>
    </citation>
    <scope>NUCLEOTIDE SEQUENCE [LARGE SCALE GENOMIC DNA]</scope>
    <source>
        <strain evidence="2">cv. Yunnan</strain>
    </source>
</reference>
<comment type="caution">
    <text evidence="1">The sequence shown here is derived from an EMBL/GenBank/DDBJ whole genome shotgun (WGS) entry which is preliminary data.</text>
</comment>
<gene>
    <name evidence="1" type="ORF">L1987_07373</name>
</gene>
<keyword evidence="2" id="KW-1185">Reference proteome</keyword>